<reference evidence="4 5" key="1">
    <citation type="journal article" date="2018" name="Antonie Van Leeuwenhoek">
        <title>Larkinella terrae sp. nov., isolated from soil on Jeju Island, South Korea.</title>
        <authorList>
            <person name="Ten L.N."/>
            <person name="Jeon J."/>
            <person name="Park S.J."/>
            <person name="Park S."/>
            <person name="Lee S.Y."/>
            <person name="Kim M.K."/>
            <person name="Jung H.Y."/>
        </authorList>
    </citation>
    <scope>NUCLEOTIDE SEQUENCE [LARGE SCALE GENOMIC DNA]</scope>
    <source>
        <strain evidence="4 5">KCTC 52001</strain>
    </source>
</reference>
<dbReference type="GO" id="GO:0006281">
    <property type="term" value="P:DNA repair"/>
    <property type="evidence" value="ECO:0007669"/>
    <property type="project" value="UniProtKB-KW"/>
</dbReference>
<dbReference type="Proteomes" id="UP000441754">
    <property type="component" value="Unassembled WGS sequence"/>
</dbReference>
<evidence type="ECO:0000256" key="2">
    <source>
        <dbReference type="ARBA" id="ARBA00022763"/>
    </source>
</evidence>
<keyword evidence="2" id="KW-0227">DNA damage</keyword>
<proteinExistence type="inferred from homology"/>
<comment type="similarity">
    <text evidence="1">Belongs to the RAD52 family.</text>
</comment>
<dbReference type="AlphaFoldDB" id="A0A7K0ESW4"/>
<accession>A0A7K0ESW4</accession>
<organism evidence="4 5">
    <name type="scientific">Larkinella terrae</name>
    <dbReference type="NCBI Taxonomy" id="2025311"/>
    <lineage>
        <taxon>Bacteria</taxon>
        <taxon>Pseudomonadati</taxon>
        <taxon>Bacteroidota</taxon>
        <taxon>Cytophagia</taxon>
        <taxon>Cytophagales</taxon>
        <taxon>Spirosomataceae</taxon>
        <taxon>Larkinella</taxon>
    </lineage>
</organism>
<evidence type="ECO:0000256" key="1">
    <source>
        <dbReference type="ARBA" id="ARBA00006638"/>
    </source>
</evidence>
<dbReference type="OrthoDB" id="9805874at2"/>
<gene>
    <name evidence="4" type="ORF">GJJ30_25280</name>
</gene>
<dbReference type="InterPro" id="IPR041247">
    <property type="entry name" value="Rad52_fam"/>
</dbReference>
<dbReference type="Pfam" id="PF04098">
    <property type="entry name" value="Rad52_Rad22"/>
    <property type="match status" value="1"/>
</dbReference>
<dbReference type="EMBL" id="WJXZ01000014">
    <property type="protein sequence ID" value="MRS64636.1"/>
    <property type="molecule type" value="Genomic_DNA"/>
</dbReference>
<protein>
    <submittedName>
        <fullName evidence="4">DNA repair protein Rad52</fullName>
    </submittedName>
</protein>
<sequence length="177" mass="19859">MDITKLTAALQPEEIEWRVQKKIAAEGSKPARLIVVPYITNRSVMERFDAQFGWQNWSNDLREVEGGFLCTVTVTLPDGRTISKTDGASRTEVEPIKGGISDAMKRAAVQFGLGRGLYNFPKVFVEVDSKFIPEWAIRLLDALVDSINSGKPQRDVIVLKEDHIRQLNPPQPIRRAA</sequence>
<evidence type="ECO:0000313" key="5">
    <source>
        <dbReference type="Proteomes" id="UP000441754"/>
    </source>
</evidence>
<keyword evidence="3" id="KW-0234">DNA repair</keyword>
<evidence type="ECO:0000313" key="4">
    <source>
        <dbReference type="EMBL" id="MRS64636.1"/>
    </source>
</evidence>
<evidence type="ECO:0000256" key="3">
    <source>
        <dbReference type="ARBA" id="ARBA00023204"/>
    </source>
</evidence>
<keyword evidence="5" id="KW-1185">Reference proteome</keyword>
<dbReference type="RefSeq" id="WP_154177953.1">
    <property type="nucleotide sequence ID" value="NZ_WJXZ01000014.1"/>
</dbReference>
<name>A0A7K0ESW4_9BACT</name>
<comment type="caution">
    <text evidence="4">The sequence shown here is derived from an EMBL/GenBank/DDBJ whole genome shotgun (WGS) entry which is preliminary data.</text>
</comment>